<sequence length="138" mass="15554">MDNIRPIRNEADYDWAIAEITRYFDKEPVPGTPDADRFDVLAELIEAYEAKNYPIAETDPVDAITAHMEMANLGRHALVKLLGSASRASEILARKRALTMDMAFKLNREWHIPAEVLIAPYHLADQGNKKHKKAAARA</sequence>
<dbReference type="EMBL" id="CCNB01000003">
    <property type="protein sequence ID" value="CDX20063.1"/>
    <property type="molecule type" value="Genomic_DNA"/>
</dbReference>
<dbReference type="Proteomes" id="UP000046122">
    <property type="component" value="Unassembled WGS sequence"/>
</dbReference>
<dbReference type="PANTHER" id="PTHR40455">
    <property type="entry name" value="ANTITOXIN HIGA"/>
    <property type="match status" value="1"/>
</dbReference>
<dbReference type="AlphaFoldDB" id="A0A090DTD3"/>
<evidence type="ECO:0000313" key="2">
    <source>
        <dbReference type="EMBL" id="CDX62302.1"/>
    </source>
</evidence>
<organism evidence="1 4">
    <name type="scientific">Mesorhizobium plurifarium</name>
    <dbReference type="NCBI Taxonomy" id="69974"/>
    <lineage>
        <taxon>Bacteria</taxon>
        <taxon>Pseudomonadati</taxon>
        <taxon>Pseudomonadota</taxon>
        <taxon>Alphaproteobacteria</taxon>
        <taxon>Hyphomicrobiales</taxon>
        <taxon>Phyllobacteriaceae</taxon>
        <taxon>Mesorhizobium</taxon>
    </lineage>
</organism>
<accession>A0A090DTD3</accession>
<dbReference type="GeneID" id="31887924"/>
<dbReference type="PANTHER" id="PTHR40455:SF1">
    <property type="entry name" value="ANTITOXIN HIGA"/>
    <property type="match status" value="1"/>
</dbReference>
<name>A0A090DTD3_MESPL</name>
<evidence type="ECO:0000313" key="1">
    <source>
        <dbReference type="EMBL" id="CDX20063.1"/>
    </source>
</evidence>
<gene>
    <name evidence="2" type="ORF">MPL3365_70386</name>
    <name evidence="1" type="ORF">MPLDJ20_110286</name>
</gene>
<dbReference type="Proteomes" id="UP000046373">
    <property type="component" value="Unassembled WGS sequence"/>
</dbReference>
<proteinExistence type="predicted"/>
<dbReference type="InterPro" id="IPR039060">
    <property type="entry name" value="Antitox_HigA"/>
</dbReference>
<dbReference type="EMBL" id="CCNE01000065">
    <property type="protein sequence ID" value="CDX62302.1"/>
    <property type="molecule type" value="Genomic_DNA"/>
</dbReference>
<dbReference type="GO" id="GO:0006355">
    <property type="term" value="P:regulation of DNA-templated transcription"/>
    <property type="evidence" value="ECO:0007669"/>
    <property type="project" value="InterPro"/>
</dbReference>
<protein>
    <submittedName>
        <fullName evidence="1">Uncharacterized protein</fullName>
    </submittedName>
</protein>
<evidence type="ECO:0000313" key="4">
    <source>
        <dbReference type="Proteomes" id="UP000046373"/>
    </source>
</evidence>
<reference evidence="3 4" key="1">
    <citation type="submission" date="2014-08" db="EMBL/GenBank/DDBJ databases">
        <authorList>
            <person name="Moulin Lionel"/>
        </authorList>
    </citation>
    <scope>NUCLEOTIDE SEQUENCE [LARGE SCALE GENOMIC DNA]</scope>
</reference>
<dbReference type="GO" id="GO:0001046">
    <property type="term" value="F:core promoter sequence-specific DNA binding"/>
    <property type="evidence" value="ECO:0007669"/>
    <property type="project" value="TreeGrafter"/>
</dbReference>
<evidence type="ECO:0000313" key="3">
    <source>
        <dbReference type="Proteomes" id="UP000046122"/>
    </source>
</evidence>